<dbReference type="EMBL" id="JANSHE010005366">
    <property type="protein sequence ID" value="KAJ2971362.1"/>
    <property type="molecule type" value="Genomic_DNA"/>
</dbReference>
<organism evidence="1 2">
    <name type="scientific">Trametes sanguinea</name>
    <dbReference type="NCBI Taxonomy" id="158606"/>
    <lineage>
        <taxon>Eukaryota</taxon>
        <taxon>Fungi</taxon>
        <taxon>Dikarya</taxon>
        <taxon>Basidiomycota</taxon>
        <taxon>Agaricomycotina</taxon>
        <taxon>Agaricomycetes</taxon>
        <taxon>Polyporales</taxon>
        <taxon>Polyporaceae</taxon>
        <taxon>Trametes</taxon>
    </lineage>
</organism>
<evidence type="ECO:0000313" key="1">
    <source>
        <dbReference type="EMBL" id="KAJ2971362.1"/>
    </source>
</evidence>
<proteinExistence type="predicted"/>
<dbReference type="Proteomes" id="UP001144978">
    <property type="component" value="Unassembled WGS sequence"/>
</dbReference>
<protein>
    <submittedName>
        <fullName evidence="1">Uncharacterized protein</fullName>
    </submittedName>
</protein>
<comment type="caution">
    <text evidence="1">The sequence shown here is derived from an EMBL/GenBank/DDBJ whole genome shotgun (WGS) entry which is preliminary data.</text>
</comment>
<name>A0ACC1MWG2_9APHY</name>
<keyword evidence="2" id="KW-1185">Reference proteome</keyword>
<evidence type="ECO:0000313" key="2">
    <source>
        <dbReference type="Proteomes" id="UP001144978"/>
    </source>
</evidence>
<sequence>MPAAAKTRTTTSRITRTASSTKSSNTPSPVSPDDLADKLPTNLSTSDLKGKAKDTVGRISQERKANAMRAANSAPKSLSAVAESCRKASQSKSNRLSIPNLSPSPRRRFERLPLLGARALMSASSCDCTENKCDVALASRNLLLVTTQARARRDSTISKDNECQHTPSTAAPALPLRSCTTAITGATPPCQRQTRSSRCAVAVSVRALLSPRGGFSRFARSALCRSRGFWLIVLRCSMPALNTGPRCEEYLATFWCQSTMFSMATGVFLSATSTAHLFPRPALHHCSYHNTRPIWKKSFLTYTECPVGAPSGFGDARRLTPFQAAFDFARGVVIRTPYLVVRARLLLSMQTPPRLSWD</sequence>
<gene>
    <name evidence="1" type="ORF">NUW54_g12521</name>
</gene>
<accession>A0ACC1MWG2</accession>
<reference evidence="1" key="1">
    <citation type="submission" date="2022-08" db="EMBL/GenBank/DDBJ databases">
        <title>Genome Sequence of Pycnoporus sanguineus.</title>
        <authorList>
            <person name="Buettner E."/>
        </authorList>
    </citation>
    <scope>NUCLEOTIDE SEQUENCE</scope>
    <source>
        <strain evidence="1">CG-C14</strain>
    </source>
</reference>